<dbReference type="EMBL" id="KV425896">
    <property type="protein sequence ID" value="KZW01144.1"/>
    <property type="molecule type" value="Genomic_DNA"/>
</dbReference>
<organism evidence="1 2">
    <name type="scientific">Exidia glandulosa HHB12029</name>
    <dbReference type="NCBI Taxonomy" id="1314781"/>
    <lineage>
        <taxon>Eukaryota</taxon>
        <taxon>Fungi</taxon>
        <taxon>Dikarya</taxon>
        <taxon>Basidiomycota</taxon>
        <taxon>Agaricomycotina</taxon>
        <taxon>Agaricomycetes</taxon>
        <taxon>Auriculariales</taxon>
        <taxon>Exidiaceae</taxon>
        <taxon>Exidia</taxon>
    </lineage>
</organism>
<dbReference type="AlphaFoldDB" id="A0A165NS50"/>
<dbReference type="InParanoid" id="A0A165NS50"/>
<name>A0A165NS50_EXIGL</name>
<evidence type="ECO:0000313" key="1">
    <source>
        <dbReference type="EMBL" id="KZW01144.1"/>
    </source>
</evidence>
<proteinExistence type="predicted"/>
<reference evidence="1 2" key="1">
    <citation type="journal article" date="2016" name="Mol. Biol. Evol.">
        <title>Comparative Genomics of Early-Diverging Mushroom-Forming Fungi Provides Insights into the Origins of Lignocellulose Decay Capabilities.</title>
        <authorList>
            <person name="Nagy L.G."/>
            <person name="Riley R."/>
            <person name="Tritt A."/>
            <person name="Adam C."/>
            <person name="Daum C."/>
            <person name="Floudas D."/>
            <person name="Sun H."/>
            <person name="Yadav J.S."/>
            <person name="Pangilinan J."/>
            <person name="Larsson K.H."/>
            <person name="Matsuura K."/>
            <person name="Barry K."/>
            <person name="Labutti K."/>
            <person name="Kuo R."/>
            <person name="Ohm R.A."/>
            <person name="Bhattacharya S.S."/>
            <person name="Shirouzu T."/>
            <person name="Yoshinaga Y."/>
            <person name="Martin F.M."/>
            <person name="Grigoriev I.V."/>
            <person name="Hibbett D.S."/>
        </authorList>
    </citation>
    <scope>NUCLEOTIDE SEQUENCE [LARGE SCALE GENOMIC DNA]</scope>
    <source>
        <strain evidence="1 2">HHB12029</strain>
    </source>
</reference>
<sequence>MTVEVQAWDETSSATYEAADGATDMTFPFAVPSNATALKGEVGLRFTTNKRPSHVNDLLDTYGPVLLV</sequence>
<dbReference type="Proteomes" id="UP000077266">
    <property type="component" value="Unassembled WGS sequence"/>
</dbReference>
<protein>
    <submittedName>
        <fullName evidence="1">Uncharacterized protein</fullName>
    </submittedName>
</protein>
<keyword evidence="2" id="KW-1185">Reference proteome</keyword>
<evidence type="ECO:0000313" key="2">
    <source>
        <dbReference type="Proteomes" id="UP000077266"/>
    </source>
</evidence>
<gene>
    <name evidence="1" type="ORF">EXIGLDRAFT_719519</name>
</gene>
<accession>A0A165NS50</accession>